<protein>
    <submittedName>
        <fullName evidence="1">Uncharacterized protein</fullName>
    </submittedName>
</protein>
<dbReference type="AlphaFoldDB" id="E5BAM5"/>
<sequence>MIYAPRVCICSGSLLAARAVVAERREVTTH</sequence>
<gene>
    <name evidence="1" type="ORF">EAIL5_3712</name>
</gene>
<name>E5BAM5_ERWAM</name>
<accession>E5BAM5</accession>
<evidence type="ECO:0000313" key="1">
    <source>
        <dbReference type="EMBL" id="CBX82532.1"/>
    </source>
</evidence>
<reference evidence="1" key="1">
    <citation type="journal article" date="2011" name="J. Bacteriol.">
        <title>Genome Sequence of an Erwinia amylovora Strain with Pathogenicity Restricted to Rubus Plants.</title>
        <authorList>
            <person name="Powney R."/>
            <person name="Smits T.H."/>
            <person name="Sawbridge T."/>
            <person name="Frey B."/>
            <person name="Blom J."/>
            <person name="Frey J.E."/>
            <person name="Plummer K.M."/>
            <person name="Beer S.V."/>
            <person name="Luck J."/>
            <person name="Duffy B."/>
            <person name="Rodoni B."/>
        </authorList>
    </citation>
    <scope>NUCLEOTIDE SEQUENCE</scope>
    <source>
        <strain evidence="1">ATCC BAA-2158</strain>
    </source>
</reference>
<organism evidence="1">
    <name type="scientific">Erwinia amylovora ATCC BAA-2158</name>
    <dbReference type="NCBI Taxonomy" id="889211"/>
    <lineage>
        <taxon>Bacteria</taxon>
        <taxon>Pseudomonadati</taxon>
        <taxon>Pseudomonadota</taxon>
        <taxon>Gammaproteobacteria</taxon>
        <taxon>Enterobacterales</taxon>
        <taxon>Erwiniaceae</taxon>
        <taxon>Erwinia</taxon>
    </lineage>
</organism>
<proteinExistence type="predicted"/>
<dbReference type="EMBL" id="FR719198">
    <property type="protein sequence ID" value="CBX82532.1"/>
    <property type="molecule type" value="Genomic_DNA"/>
</dbReference>